<organism evidence="4 5">
    <name type="scientific">Mucilaginibacter robiniae</name>
    <dbReference type="NCBI Taxonomy" id="2728022"/>
    <lineage>
        <taxon>Bacteria</taxon>
        <taxon>Pseudomonadati</taxon>
        <taxon>Bacteroidota</taxon>
        <taxon>Sphingobacteriia</taxon>
        <taxon>Sphingobacteriales</taxon>
        <taxon>Sphingobacteriaceae</taxon>
        <taxon>Mucilaginibacter</taxon>
    </lineage>
</organism>
<feature type="signal peptide" evidence="3">
    <location>
        <begin position="1"/>
        <end position="20"/>
    </location>
</feature>
<name>A0A7L5DZX8_9SPHI</name>
<evidence type="ECO:0000256" key="2">
    <source>
        <dbReference type="ARBA" id="ARBA00022525"/>
    </source>
</evidence>
<gene>
    <name evidence="4" type="ORF">HH214_02540</name>
</gene>
<dbReference type="SUPFAM" id="SSF101898">
    <property type="entry name" value="NHL repeat"/>
    <property type="match status" value="1"/>
</dbReference>
<keyword evidence="3" id="KW-0732">Signal</keyword>
<dbReference type="KEGG" id="mrob:HH214_02540"/>
<dbReference type="PANTHER" id="PTHR10009">
    <property type="entry name" value="PROTEIN YELLOW-RELATED"/>
    <property type="match status" value="1"/>
</dbReference>
<evidence type="ECO:0000313" key="4">
    <source>
        <dbReference type="EMBL" id="QJD94834.1"/>
    </source>
</evidence>
<dbReference type="Gene3D" id="2.120.10.30">
    <property type="entry name" value="TolB, C-terminal domain"/>
    <property type="match status" value="1"/>
</dbReference>
<dbReference type="EMBL" id="CP051682">
    <property type="protein sequence ID" value="QJD94834.1"/>
    <property type="molecule type" value="Genomic_DNA"/>
</dbReference>
<evidence type="ECO:0000256" key="1">
    <source>
        <dbReference type="ARBA" id="ARBA00004613"/>
    </source>
</evidence>
<evidence type="ECO:0000256" key="3">
    <source>
        <dbReference type="SAM" id="SignalP"/>
    </source>
</evidence>
<dbReference type="Proteomes" id="UP000503278">
    <property type="component" value="Chromosome"/>
</dbReference>
<keyword evidence="2" id="KW-0964">Secreted</keyword>
<dbReference type="RefSeq" id="WP_169605851.1">
    <property type="nucleotide sequence ID" value="NZ_CP051682.1"/>
</dbReference>
<accession>A0A7L5DZX8</accession>
<comment type="subcellular location">
    <subcellularLocation>
        <location evidence="1">Secreted</location>
    </subcellularLocation>
</comment>
<evidence type="ECO:0000313" key="5">
    <source>
        <dbReference type="Proteomes" id="UP000503278"/>
    </source>
</evidence>
<dbReference type="InterPro" id="IPR017996">
    <property type="entry name" value="MRJP/yellow-related"/>
</dbReference>
<sequence>MKALVLIYTTLLMTTLTAYAQPDKQESAKLIEVAQFGHYQPIGVAVTQTGRIFITFPRHMPYEYGVAELVNGQRRPYPDAEWNKYDSTQADRHFVNAQAAWPDDQNNLWILDPANPMDGTTIPTGVKLLKINLSNNQVEHVYRFEDLPREKIALNDVRIDTKRQLAYLSEPKTSSIIILDLKTGKSRQVLQEDKSTKAEPGFKLHLDGKDVVDDRGKAFSSNVNGIALTHDFKYFYFRAINQTKLYRIAVDYLANRSLTDAELSKHVELVSETGISHGMIADSKGNVYLTDSPNKAIRYVTSNGHLETLVQDKRLIWPDTFAIGPDGYLYLTCSQINRAKKYNHGENKVEYPFRLFKVKLP</sequence>
<dbReference type="Pfam" id="PF03022">
    <property type="entry name" value="MRJP"/>
    <property type="match status" value="1"/>
</dbReference>
<keyword evidence="5" id="KW-1185">Reference proteome</keyword>
<dbReference type="PANTHER" id="PTHR10009:SF18">
    <property type="entry name" value="PROTEIN YELLOW-LIKE PROTEIN"/>
    <property type="match status" value="1"/>
</dbReference>
<reference evidence="4 5" key="1">
    <citation type="submission" date="2020-04" db="EMBL/GenBank/DDBJ databases">
        <title>Genome sequencing of novel species.</title>
        <authorList>
            <person name="Heo J."/>
            <person name="Kim S.-J."/>
            <person name="Kim J.-S."/>
            <person name="Hong S.-B."/>
            <person name="Kwon S.-W."/>
        </authorList>
    </citation>
    <scope>NUCLEOTIDE SEQUENCE [LARGE SCALE GENOMIC DNA]</scope>
    <source>
        <strain evidence="4 5">F39-2</strain>
    </source>
</reference>
<protein>
    <submittedName>
        <fullName evidence="4">Gluconolactonase</fullName>
    </submittedName>
</protein>
<dbReference type="AlphaFoldDB" id="A0A7L5DZX8"/>
<proteinExistence type="predicted"/>
<dbReference type="GO" id="GO:0005576">
    <property type="term" value="C:extracellular region"/>
    <property type="evidence" value="ECO:0007669"/>
    <property type="project" value="UniProtKB-SubCell"/>
</dbReference>
<feature type="chain" id="PRO_5029627741" evidence="3">
    <location>
        <begin position="21"/>
        <end position="361"/>
    </location>
</feature>
<dbReference type="InterPro" id="IPR011042">
    <property type="entry name" value="6-blade_b-propeller_TolB-like"/>
</dbReference>